<evidence type="ECO:0000313" key="3">
    <source>
        <dbReference type="Proteomes" id="UP001412239"/>
    </source>
</evidence>
<organism evidence="2 3">
    <name type="scientific">Tuber aestivum</name>
    <name type="common">summer truffle</name>
    <dbReference type="NCBI Taxonomy" id="59557"/>
    <lineage>
        <taxon>Eukaryota</taxon>
        <taxon>Fungi</taxon>
        <taxon>Dikarya</taxon>
        <taxon>Ascomycota</taxon>
        <taxon>Pezizomycotina</taxon>
        <taxon>Pezizomycetes</taxon>
        <taxon>Pezizales</taxon>
        <taxon>Tuberaceae</taxon>
        <taxon>Tuber</taxon>
    </lineage>
</organism>
<evidence type="ECO:0000256" key="1">
    <source>
        <dbReference type="SAM" id="MobiDB-lite"/>
    </source>
</evidence>
<keyword evidence="3" id="KW-1185">Reference proteome</keyword>
<dbReference type="Proteomes" id="UP001412239">
    <property type="component" value="Unassembled WGS sequence"/>
</dbReference>
<protein>
    <submittedName>
        <fullName evidence="2">Uncharacterized protein</fullName>
    </submittedName>
</protein>
<gene>
    <name evidence="2" type="ORF">GSTUAT00001929001</name>
</gene>
<proteinExistence type="predicted"/>
<accession>A0A292Q3G6</accession>
<dbReference type="AlphaFoldDB" id="A0A292Q3G6"/>
<feature type="compositionally biased region" description="Basic and acidic residues" evidence="1">
    <location>
        <begin position="126"/>
        <end position="139"/>
    </location>
</feature>
<name>A0A292Q3G6_9PEZI</name>
<evidence type="ECO:0000313" key="2">
    <source>
        <dbReference type="EMBL" id="CUS13994.1"/>
    </source>
</evidence>
<sequence>MSFLTQLKLKIKKTVSKYCTSSIKRRASTGGFPGPKLGDGTKPAKRCLSCQTVWIEAPSELCTVGIGEVSPHARPAFREEGESTKKKGGDGEGGVGEAGQASGGECEAQGEATEEGPTLDNILRGDFPKEIGEGFSWKD</sequence>
<feature type="region of interest" description="Disordered" evidence="1">
    <location>
        <begin position="73"/>
        <end position="139"/>
    </location>
</feature>
<feature type="compositionally biased region" description="Basic and acidic residues" evidence="1">
    <location>
        <begin position="76"/>
        <end position="90"/>
    </location>
</feature>
<dbReference type="EMBL" id="LN890964">
    <property type="protein sequence ID" value="CUS13994.1"/>
    <property type="molecule type" value="Genomic_DNA"/>
</dbReference>
<reference evidence="2" key="1">
    <citation type="submission" date="2015-10" db="EMBL/GenBank/DDBJ databases">
        <authorList>
            <person name="Regsiter A."/>
            <person name="william w."/>
        </authorList>
    </citation>
    <scope>NUCLEOTIDE SEQUENCE</scope>
    <source>
        <strain evidence="2">Montdore</strain>
    </source>
</reference>